<comment type="similarity">
    <text evidence="1">Belongs to the prokaryotic/mitochondrial release factor family.</text>
</comment>
<dbReference type="InterPro" id="IPR045853">
    <property type="entry name" value="Pep_chain_release_fac_I_sf"/>
</dbReference>
<dbReference type="InterPro" id="IPR000352">
    <property type="entry name" value="Pep_chain_release_fac_I"/>
</dbReference>
<dbReference type="Gene3D" id="3.30.70.1660">
    <property type="match status" value="1"/>
</dbReference>
<dbReference type="PANTHER" id="PTHR43804:SF7">
    <property type="entry name" value="LD18447P"/>
    <property type="match status" value="1"/>
</dbReference>
<keyword evidence="3" id="KW-0648">Protein biosynthesis</keyword>
<keyword evidence="5" id="KW-1185">Reference proteome</keyword>
<dbReference type="SUPFAM" id="SSF75620">
    <property type="entry name" value="Release factor"/>
    <property type="match status" value="1"/>
</dbReference>
<evidence type="ECO:0000313" key="5">
    <source>
        <dbReference type="Proteomes" id="UP000887569"/>
    </source>
</evidence>
<dbReference type="PANTHER" id="PTHR43804">
    <property type="entry name" value="LD18447P"/>
    <property type="match status" value="1"/>
</dbReference>
<dbReference type="Proteomes" id="UP000887569">
    <property type="component" value="Unplaced"/>
</dbReference>
<dbReference type="PROSITE" id="PS00745">
    <property type="entry name" value="RF_PROK_I"/>
    <property type="match status" value="1"/>
</dbReference>
<keyword evidence="2" id="KW-0488">Methylation</keyword>
<dbReference type="SMART" id="SM00937">
    <property type="entry name" value="PCRF"/>
    <property type="match status" value="1"/>
</dbReference>
<reference evidence="6 7" key="1">
    <citation type="submission" date="2022-11" db="UniProtKB">
        <authorList>
            <consortium name="WormBaseParasite"/>
        </authorList>
    </citation>
    <scope>IDENTIFICATION</scope>
</reference>
<evidence type="ECO:0000256" key="3">
    <source>
        <dbReference type="ARBA" id="ARBA00022917"/>
    </source>
</evidence>
<proteinExistence type="inferred from homology"/>
<protein>
    <submittedName>
        <fullName evidence="6 7">Prokaryotic-type class I peptide chain release factors domain-containing protein</fullName>
    </submittedName>
</protein>
<dbReference type="AlphaFoldDB" id="A0A915BC21"/>
<organism evidence="5 7">
    <name type="scientific">Parascaris univalens</name>
    <name type="common">Nematode worm</name>
    <dbReference type="NCBI Taxonomy" id="6257"/>
    <lineage>
        <taxon>Eukaryota</taxon>
        <taxon>Metazoa</taxon>
        <taxon>Ecdysozoa</taxon>
        <taxon>Nematoda</taxon>
        <taxon>Chromadorea</taxon>
        <taxon>Rhabditida</taxon>
        <taxon>Spirurina</taxon>
        <taxon>Ascaridomorpha</taxon>
        <taxon>Ascaridoidea</taxon>
        <taxon>Ascarididae</taxon>
        <taxon>Parascaris</taxon>
    </lineage>
</organism>
<dbReference type="InterPro" id="IPR050057">
    <property type="entry name" value="Prokaryotic/Mito_RF"/>
</dbReference>
<evidence type="ECO:0000313" key="7">
    <source>
        <dbReference type="WBParaSite" id="PgR033_g104_t01"/>
    </source>
</evidence>
<name>A0A915BC21_PARUN</name>
<dbReference type="WBParaSite" id="PgR001X_g188_t01">
    <property type="protein sequence ID" value="PgR001X_g188_t01"/>
    <property type="gene ID" value="PgR001X_g188"/>
</dbReference>
<evidence type="ECO:0000313" key="6">
    <source>
        <dbReference type="WBParaSite" id="PgR001X_g188_t01"/>
    </source>
</evidence>
<dbReference type="Pfam" id="PF00472">
    <property type="entry name" value="RF-1"/>
    <property type="match status" value="1"/>
</dbReference>
<evidence type="ECO:0000259" key="4">
    <source>
        <dbReference type="PROSITE" id="PS00745"/>
    </source>
</evidence>
<dbReference type="WBParaSite" id="PgR033_g104_t01">
    <property type="protein sequence ID" value="PgR033_g104_t01"/>
    <property type="gene ID" value="PgR033_g104"/>
</dbReference>
<evidence type="ECO:0000256" key="2">
    <source>
        <dbReference type="ARBA" id="ARBA00022481"/>
    </source>
</evidence>
<feature type="domain" description="Prokaryotic-type class I peptide chain release factors" evidence="4">
    <location>
        <begin position="210"/>
        <end position="226"/>
    </location>
</feature>
<dbReference type="InterPro" id="IPR005139">
    <property type="entry name" value="PCRF"/>
</dbReference>
<evidence type="ECO:0000256" key="1">
    <source>
        <dbReference type="ARBA" id="ARBA00010835"/>
    </source>
</evidence>
<dbReference type="GO" id="GO:0003747">
    <property type="term" value="F:translation release factor activity"/>
    <property type="evidence" value="ECO:0007669"/>
    <property type="project" value="InterPro"/>
</dbReference>
<sequence length="358" mass="40260">MSPSYTQTWRLNDARNSADGASASYWQNLLTLSKEFFVRQDELAQLNAFMSENDTELETMAQNERLLLESELNNLARNIVDAVMPRTELDVLSKCQLEVTAGVGGMEAMLFTSELVEMYRNFAAFKGWTWNVMEQDNVQLGGVRSALIAVSGDEAYGRLRFEAGVHRVQRMPVTDKTRMHTSTASVSVLPEPEKVDSYVPSNSVKIETMRASGPGGQNVNKRSTAVRVTHKSSGISVHCMDERFQHLNIQIAFRRLAAILMQEKTDRIYEKSAAARKLQVGSKARAEKVRTYNFKDDRITDHRLKKSWSRVADVMRGGHELDAIISELSDHYKRGRLEEIIESNSFKPALSCSSAPAT</sequence>
<dbReference type="Gene3D" id="3.30.160.20">
    <property type="match status" value="1"/>
</dbReference>
<dbReference type="GO" id="GO:0005737">
    <property type="term" value="C:cytoplasm"/>
    <property type="evidence" value="ECO:0007669"/>
    <property type="project" value="UniProtKB-ARBA"/>
</dbReference>
<accession>A0A915BC21</accession>
<dbReference type="Pfam" id="PF03462">
    <property type="entry name" value="PCRF"/>
    <property type="match status" value="1"/>
</dbReference>